<dbReference type="CDD" id="cd18603">
    <property type="entry name" value="ABC_6TM_MRP1_2_3_6_D2_like"/>
    <property type="match status" value="1"/>
</dbReference>
<feature type="domain" description="ABC transmembrane type-1" evidence="12">
    <location>
        <begin position="250"/>
        <end position="534"/>
    </location>
</feature>
<evidence type="ECO:0000259" key="12">
    <source>
        <dbReference type="PROSITE" id="PS50929"/>
    </source>
</evidence>
<protein>
    <submittedName>
        <fullName evidence="13">Uncharacterized protein</fullName>
    </submittedName>
</protein>
<dbReference type="Pfam" id="PF00005">
    <property type="entry name" value="ABC_tran"/>
    <property type="match status" value="2"/>
</dbReference>
<dbReference type="GO" id="GO:0016887">
    <property type="term" value="F:ATP hydrolysis activity"/>
    <property type="evidence" value="ECO:0007669"/>
    <property type="project" value="InterPro"/>
</dbReference>
<keyword evidence="5" id="KW-0067">ATP-binding</keyword>
<feature type="transmembrane region" description="Helical" evidence="10">
    <location>
        <begin position="475"/>
        <end position="498"/>
    </location>
</feature>
<feature type="transmembrane region" description="Helical" evidence="10">
    <location>
        <begin position="20"/>
        <end position="40"/>
    </location>
</feature>
<gene>
    <name evidence="13" type="ORF">PCAL00307_LOCUS8567</name>
    <name evidence="14" type="ORF">PECAL_1P23490</name>
</gene>
<evidence type="ECO:0000256" key="4">
    <source>
        <dbReference type="ARBA" id="ARBA00022741"/>
    </source>
</evidence>
<dbReference type="SUPFAM" id="SSF90123">
    <property type="entry name" value="ABC transporter transmembrane region"/>
    <property type="match status" value="2"/>
</dbReference>
<dbReference type="InterPro" id="IPR050173">
    <property type="entry name" value="ABC_transporter_C-like"/>
</dbReference>
<dbReference type="InterPro" id="IPR003439">
    <property type="entry name" value="ABC_transporter-like_ATP-bd"/>
</dbReference>
<feature type="transmembrane region" description="Helical" evidence="10">
    <location>
        <begin position="237"/>
        <end position="258"/>
    </location>
</feature>
<dbReference type="FunFam" id="3.40.50.300:FF:000997">
    <property type="entry name" value="Multidrug resistance-associated protein 1"/>
    <property type="match status" value="1"/>
</dbReference>
<feature type="transmembrane region" description="Helical" evidence="10">
    <location>
        <begin position="284"/>
        <end position="306"/>
    </location>
</feature>
<dbReference type="GO" id="GO:0140359">
    <property type="term" value="F:ABC-type transporter activity"/>
    <property type="evidence" value="ECO:0007669"/>
    <property type="project" value="InterPro"/>
</dbReference>
<dbReference type="SMART" id="SM00382">
    <property type="entry name" value="AAA"/>
    <property type="match status" value="2"/>
</dbReference>
<evidence type="ECO:0000256" key="2">
    <source>
        <dbReference type="ARBA" id="ARBA00022448"/>
    </source>
</evidence>
<dbReference type="FunFam" id="1.20.1560.10:FF:000006">
    <property type="entry name" value="ATP-binding cassette, sub-family C (CFTR/MRP), member 9"/>
    <property type="match status" value="1"/>
</dbReference>
<name>A0A7S3ZTC8_9STRA</name>
<keyword evidence="6 10" id="KW-1133">Transmembrane helix</keyword>
<dbReference type="InterPro" id="IPR036640">
    <property type="entry name" value="ABC1_TM_sf"/>
</dbReference>
<evidence type="ECO:0000313" key="15">
    <source>
        <dbReference type="Proteomes" id="UP000789595"/>
    </source>
</evidence>
<feature type="region of interest" description="Disordered" evidence="9">
    <location>
        <begin position="803"/>
        <end position="827"/>
    </location>
</feature>
<dbReference type="GO" id="GO:0005524">
    <property type="term" value="F:ATP binding"/>
    <property type="evidence" value="ECO:0007669"/>
    <property type="project" value="UniProtKB-KW"/>
</dbReference>
<dbReference type="InterPro" id="IPR003593">
    <property type="entry name" value="AAA+_ATPase"/>
</dbReference>
<feature type="transmembrane region" description="Helical" evidence="10">
    <location>
        <begin position="849"/>
        <end position="871"/>
    </location>
</feature>
<dbReference type="InterPro" id="IPR027417">
    <property type="entry name" value="P-loop_NTPase"/>
</dbReference>
<dbReference type="CDD" id="cd03244">
    <property type="entry name" value="ABCC_MRP_domain2"/>
    <property type="match status" value="1"/>
</dbReference>
<dbReference type="FunFam" id="1.20.1560.10:FF:000010">
    <property type="entry name" value="Multidrug resistance-associated ABC transporter"/>
    <property type="match status" value="1"/>
</dbReference>
<dbReference type="PANTHER" id="PTHR24223:SF399">
    <property type="entry name" value="ABC TRANSPORTER ATNG"/>
    <property type="match status" value="1"/>
</dbReference>
<dbReference type="InterPro" id="IPR011527">
    <property type="entry name" value="ABC1_TM_dom"/>
</dbReference>
<dbReference type="EMBL" id="CAKKNE010000001">
    <property type="protein sequence ID" value="CAH0365887.1"/>
    <property type="molecule type" value="Genomic_DNA"/>
</dbReference>
<dbReference type="InterPro" id="IPR017871">
    <property type="entry name" value="ABC_transporter-like_CS"/>
</dbReference>
<dbReference type="PROSITE" id="PS00211">
    <property type="entry name" value="ABC_TRANSPORTER_1"/>
    <property type="match status" value="1"/>
</dbReference>
<dbReference type="PROSITE" id="PS50929">
    <property type="entry name" value="ABC_TM1F"/>
    <property type="match status" value="2"/>
</dbReference>
<evidence type="ECO:0000259" key="11">
    <source>
        <dbReference type="PROSITE" id="PS50893"/>
    </source>
</evidence>
<comment type="subcellular location">
    <subcellularLocation>
        <location evidence="1">Membrane</location>
        <topology evidence="1">Multi-pass membrane protein</topology>
    </subcellularLocation>
</comment>
<evidence type="ECO:0000256" key="3">
    <source>
        <dbReference type="ARBA" id="ARBA00022692"/>
    </source>
</evidence>
<dbReference type="OrthoDB" id="6500128at2759"/>
<dbReference type="FunFam" id="3.40.50.300:FF:000630">
    <property type="entry name" value="ATP-binding cassette (ABC) transporter, putative"/>
    <property type="match status" value="1"/>
</dbReference>
<evidence type="ECO:0000313" key="14">
    <source>
        <dbReference type="EMBL" id="CAH0365887.1"/>
    </source>
</evidence>
<dbReference type="PROSITE" id="PS50893">
    <property type="entry name" value="ABC_TRANSPORTER_2"/>
    <property type="match status" value="2"/>
</dbReference>
<feature type="transmembrane region" description="Helical" evidence="10">
    <location>
        <begin position="393"/>
        <end position="413"/>
    </location>
</feature>
<sequence length="1409" mass="152837">MHQPHLSFAFLHSHDVKEAIPTLRALLALLPALVALAYGIVRPKPQTPPRRAGALDKWRSALASLAVVLLVARSVVGKGQVAALTAAGAAGVLGLLANEEAVLGLGEAWPTRMAWLCVAGASGWDLARSHDTVDKWLSAIAFTITASSAIAYALFNAAARRKPINEEGYALLEEEDESPEDAAGPASTGVFAWMSPLLAKGYARPLEARDLFPLIREDDPDAVASRLRHSLQSKPKLVKALIAAFGPHFFVGGLYKLVYDSTQLLVPVLLNRFLKVLGKNDTQAYKIAGLMVANAILATLLLHQYFQRTYRTGMRLKSAAISLVFDKALVARRQAETDEDQEKGAKKQALVTNLMSVDAQRLQDNMTYMFSIVSGIYQIVVTMYLLYGQLGYAAFGGLGVMLIFLPVTQRIVLLTRDYQKVVLQYKDKRIKLQTEALGGMKIVKLYGWEDPLGSELKRLREKELSALWHYKLAGVFSRCVFAVVPTVVAVGTFSLYVLTGHELTVSRVYTTLALFNVLRFPLMMVPRAISSAVEALLSVDRIAHFLDAPEVSKLPSESSDDCALYLDNAHIRWPGTSNNVQGAPLLRRVTASIKKGSLCAILGETGAGKSGLLSALLGECDVTSGQLGVFGRIAYCAQSAWIQNASLRENILFGASYDKKRYQETIRRCALRDDLKALADGDRTQIGEKGLTLSGGQKQRVALARAFYAGADVYLFDDCLSAVDAHVAAHLFSELVCHLRDTGATVVLVTHNLSTIRRCDVVLELNKGEVSYVGNPQEYLEEGQKNPEAHPLAALALKHKQNGSSSSLVSMGKDVSSESSDDEVETQNGVTMNTTEHRTRGVVKSETRAAYLAATGGLAMVILVVTAQIMYQASTVATSWWLGYWSAGAGYAKKINASEGLSVYAGLSGIAVLLSVVAYGVASKLGQNAARSLHNQMLDGLLKAPMAFFDRTPLGRLVNLFSKDLYTIDEELPVTLAMWLSVATSCSATIATVAFATPWFLAVVCPLGFLYFGTMKYFIPSVRELKRLDATSRSPVFSAFGEALDGATTIRAFRAEERFSRDQSTKLRTNLKAYFLGTACNRWLAVRLEFLGTLTTGAAAFLAVAGNTAPYKAGLSLTYALSVTQALNWFVRMNADLENNSVAVERVVDQSRVVAEKDGSEEPPANWPSHGSLEVSNLKLRYRPELPLVLKGLTFSVEGGTKLALVGRTGSGKSSFLLALLRLAPPSSGSSISVDGVDVLRCSLASLRRRVSMIPQDPVLFSGDVRFNVDPFNASSDEEVRRALVDAQLEARTSLDAQVEEGGRNFSLGERQLLCLARACLRRSKLLLLDEATSAVDEALDAAVQRAIRRTFRDATVVCIAHRINTISDYDRVLVLDDGEVVEDGVPAVLAKDPQSVFGGLARSHDEGV</sequence>
<keyword evidence="2" id="KW-0813">Transport</keyword>
<feature type="transmembrane region" description="Helical" evidence="10">
    <location>
        <begin position="60"/>
        <end position="76"/>
    </location>
</feature>
<reference evidence="14" key="2">
    <citation type="submission" date="2021-11" db="EMBL/GenBank/DDBJ databases">
        <authorList>
            <consortium name="Genoscope - CEA"/>
            <person name="William W."/>
        </authorList>
    </citation>
    <scope>NUCLEOTIDE SEQUENCE</scope>
</reference>
<reference evidence="13" key="1">
    <citation type="submission" date="2021-01" db="EMBL/GenBank/DDBJ databases">
        <authorList>
            <person name="Corre E."/>
            <person name="Pelletier E."/>
            <person name="Niang G."/>
            <person name="Scheremetjew M."/>
            <person name="Finn R."/>
            <person name="Kale V."/>
            <person name="Holt S."/>
            <person name="Cochrane G."/>
            <person name="Meng A."/>
            <person name="Brown T."/>
            <person name="Cohen L."/>
        </authorList>
    </citation>
    <scope>NUCLEOTIDE SEQUENCE</scope>
    <source>
        <strain evidence="13">CCMP1756</strain>
    </source>
</reference>
<dbReference type="EMBL" id="HBIW01010040">
    <property type="protein sequence ID" value="CAE0693131.1"/>
    <property type="molecule type" value="Transcribed_RNA"/>
</dbReference>
<dbReference type="GO" id="GO:0016020">
    <property type="term" value="C:membrane"/>
    <property type="evidence" value="ECO:0007669"/>
    <property type="project" value="UniProtKB-SubCell"/>
</dbReference>
<evidence type="ECO:0000313" key="13">
    <source>
        <dbReference type="EMBL" id="CAE0693131.1"/>
    </source>
</evidence>
<dbReference type="PANTHER" id="PTHR24223">
    <property type="entry name" value="ATP-BINDING CASSETTE SUB-FAMILY C"/>
    <property type="match status" value="1"/>
</dbReference>
<dbReference type="Gene3D" id="3.40.50.300">
    <property type="entry name" value="P-loop containing nucleotide triphosphate hydrolases"/>
    <property type="match status" value="2"/>
</dbReference>
<evidence type="ECO:0000256" key="8">
    <source>
        <dbReference type="ARBA" id="ARBA00023180"/>
    </source>
</evidence>
<evidence type="ECO:0000256" key="10">
    <source>
        <dbReference type="SAM" id="Phobius"/>
    </source>
</evidence>
<feature type="domain" description="ABC transmembrane type-1" evidence="12">
    <location>
        <begin position="862"/>
        <end position="1139"/>
    </location>
</feature>
<feature type="transmembrane region" description="Helical" evidence="10">
    <location>
        <begin position="504"/>
        <end position="522"/>
    </location>
</feature>
<evidence type="ECO:0000256" key="5">
    <source>
        <dbReference type="ARBA" id="ARBA00022840"/>
    </source>
</evidence>
<dbReference type="SUPFAM" id="SSF52540">
    <property type="entry name" value="P-loop containing nucleoside triphosphate hydrolases"/>
    <property type="match status" value="2"/>
</dbReference>
<feature type="transmembrane region" description="Helical" evidence="10">
    <location>
        <begin position="901"/>
        <end position="922"/>
    </location>
</feature>
<accession>A0A7S3ZTC8</accession>
<feature type="domain" description="ABC transporter" evidence="11">
    <location>
        <begin position="564"/>
        <end position="792"/>
    </location>
</feature>
<feature type="transmembrane region" description="Helical" evidence="10">
    <location>
        <begin position="368"/>
        <end position="387"/>
    </location>
</feature>
<keyword evidence="7 10" id="KW-0472">Membrane</keyword>
<evidence type="ECO:0000256" key="9">
    <source>
        <dbReference type="SAM" id="MobiDB-lite"/>
    </source>
</evidence>
<dbReference type="CDD" id="cd18579">
    <property type="entry name" value="ABC_6TM_ABCC_D1"/>
    <property type="match status" value="1"/>
</dbReference>
<dbReference type="Pfam" id="PF00664">
    <property type="entry name" value="ABC_membrane"/>
    <property type="match status" value="2"/>
</dbReference>
<proteinExistence type="predicted"/>
<feature type="transmembrane region" description="Helical" evidence="10">
    <location>
        <begin position="136"/>
        <end position="155"/>
    </location>
</feature>
<feature type="domain" description="ABC transporter" evidence="11">
    <location>
        <begin position="1173"/>
        <end position="1403"/>
    </location>
</feature>
<keyword evidence="4" id="KW-0547">Nucleotide-binding</keyword>
<keyword evidence="3 10" id="KW-0812">Transmembrane</keyword>
<evidence type="ECO:0000256" key="1">
    <source>
        <dbReference type="ARBA" id="ARBA00004141"/>
    </source>
</evidence>
<evidence type="ECO:0000256" key="6">
    <source>
        <dbReference type="ARBA" id="ARBA00022989"/>
    </source>
</evidence>
<keyword evidence="15" id="KW-1185">Reference proteome</keyword>
<feature type="transmembrane region" description="Helical" evidence="10">
    <location>
        <begin position="999"/>
        <end position="1019"/>
    </location>
</feature>
<dbReference type="Proteomes" id="UP000789595">
    <property type="component" value="Unassembled WGS sequence"/>
</dbReference>
<dbReference type="Gene3D" id="1.20.1560.10">
    <property type="entry name" value="ABC transporter type 1, transmembrane domain"/>
    <property type="match status" value="2"/>
</dbReference>
<organism evidence="13">
    <name type="scientific">Pelagomonas calceolata</name>
    <dbReference type="NCBI Taxonomy" id="35677"/>
    <lineage>
        <taxon>Eukaryota</taxon>
        <taxon>Sar</taxon>
        <taxon>Stramenopiles</taxon>
        <taxon>Ochrophyta</taxon>
        <taxon>Pelagophyceae</taxon>
        <taxon>Pelagomonadales</taxon>
        <taxon>Pelagomonadaceae</taxon>
        <taxon>Pelagomonas</taxon>
    </lineage>
</organism>
<keyword evidence="8" id="KW-0325">Glycoprotein</keyword>
<evidence type="ECO:0000256" key="7">
    <source>
        <dbReference type="ARBA" id="ARBA00023136"/>
    </source>
</evidence>
<dbReference type="CDD" id="cd03250">
    <property type="entry name" value="ABCC_MRP_domain1"/>
    <property type="match status" value="1"/>
</dbReference>
<dbReference type="InterPro" id="IPR044746">
    <property type="entry name" value="ABCC_6TM_D1"/>
</dbReference>